<feature type="transmembrane region" description="Helical" evidence="2">
    <location>
        <begin position="237"/>
        <end position="261"/>
    </location>
</feature>
<name>A0AAT9FGF4_9BACT</name>
<feature type="transmembrane region" description="Helical" evidence="2">
    <location>
        <begin position="190"/>
        <end position="208"/>
    </location>
</feature>
<dbReference type="AlphaFoldDB" id="A0AAT9FGF4"/>
<evidence type="ECO:0000313" key="3">
    <source>
        <dbReference type="EMBL" id="BDS05071.1"/>
    </source>
</evidence>
<dbReference type="EMBL" id="AP026866">
    <property type="protein sequence ID" value="BDS05071.1"/>
    <property type="molecule type" value="Genomic_DNA"/>
</dbReference>
<dbReference type="Pfam" id="PF13347">
    <property type="entry name" value="MFS_2"/>
    <property type="match status" value="1"/>
</dbReference>
<feature type="transmembrane region" description="Helical" evidence="2">
    <location>
        <begin position="440"/>
        <end position="466"/>
    </location>
</feature>
<proteinExistence type="inferred from homology"/>
<protein>
    <submittedName>
        <fullName evidence="3">MFS transporter</fullName>
    </submittedName>
</protein>
<feature type="transmembrane region" description="Helical" evidence="2">
    <location>
        <begin position="114"/>
        <end position="141"/>
    </location>
</feature>
<feature type="transmembrane region" description="Helical" evidence="2">
    <location>
        <begin position="358"/>
        <end position="378"/>
    </location>
</feature>
<dbReference type="PANTHER" id="PTHR11328">
    <property type="entry name" value="MAJOR FACILITATOR SUPERFAMILY DOMAIN-CONTAINING PROTEIN"/>
    <property type="match status" value="1"/>
</dbReference>
<dbReference type="SUPFAM" id="SSF103473">
    <property type="entry name" value="MFS general substrate transporter"/>
    <property type="match status" value="1"/>
</dbReference>
<gene>
    <name evidence="3" type="ORF">NT6N_01110</name>
</gene>
<dbReference type="Gene3D" id="1.20.1250.20">
    <property type="entry name" value="MFS general substrate transporter like domains"/>
    <property type="match status" value="1"/>
</dbReference>
<evidence type="ECO:0000256" key="1">
    <source>
        <dbReference type="ARBA" id="ARBA00009617"/>
    </source>
</evidence>
<keyword evidence="2" id="KW-1133">Transmembrane helix</keyword>
<dbReference type="PANTHER" id="PTHR11328:SF24">
    <property type="entry name" value="MAJOR FACILITATOR SUPERFAMILY (MFS) PROFILE DOMAIN-CONTAINING PROTEIN"/>
    <property type="match status" value="1"/>
</dbReference>
<dbReference type="CDD" id="cd17332">
    <property type="entry name" value="MFS_MelB_like"/>
    <property type="match status" value="1"/>
</dbReference>
<feature type="transmembrane region" description="Helical" evidence="2">
    <location>
        <begin position="153"/>
        <end position="170"/>
    </location>
</feature>
<organism evidence="3">
    <name type="scientific">Oceaniferula spumae</name>
    <dbReference type="NCBI Taxonomy" id="2979115"/>
    <lineage>
        <taxon>Bacteria</taxon>
        <taxon>Pseudomonadati</taxon>
        <taxon>Verrucomicrobiota</taxon>
        <taxon>Verrucomicrobiia</taxon>
        <taxon>Verrucomicrobiales</taxon>
        <taxon>Verrucomicrobiaceae</taxon>
        <taxon>Oceaniferula</taxon>
    </lineage>
</organism>
<keyword evidence="2" id="KW-0472">Membrane</keyword>
<feature type="transmembrane region" description="Helical" evidence="2">
    <location>
        <begin position="305"/>
        <end position="323"/>
    </location>
</feature>
<dbReference type="KEGG" id="osu:NT6N_01110"/>
<feature type="transmembrane region" description="Helical" evidence="2">
    <location>
        <begin position="85"/>
        <end position="102"/>
    </location>
</feature>
<dbReference type="GO" id="GO:0008643">
    <property type="term" value="P:carbohydrate transport"/>
    <property type="evidence" value="ECO:0007669"/>
    <property type="project" value="InterPro"/>
</dbReference>
<dbReference type="InterPro" id="IPR001927">
    <property type="entry name" value="Na/Gal_symport"/>
</dbReference>
<feature type="transmembrane region" description="Helical" evidence="2">
    <location>
        <begin position="399"/>
        <end position="428"/>
    </location>
</feature>
<keyword evidence="2" id="KW-0812">Transmembrane</keyword>
<comment type="similarity">
    <text evidence="1">Belongs to the sodium:galactoside symporter (TC 2.A.2) family.</text>
</comment>
<dbReference type="InterPro" id="IPR036259">
    <property type="entry name" value="MFS_trans_sf"/>
</dbReference>
<feature type="transmembrane region" description="Helical" evidence="2">
    <location>
        <begin position="37"/>
        <end position="57"/>
    </location>
</feature>
<accession>A0AAT9FGF4</accession>
<reference evidence="3" key="1">
    <citation type="submission" date="2024-07" db="EMBL/GenBank/DDBJ databases">
        <title>Complete genome sequence of Verrucomicrobiaceae bacterium NT6N.</title>
        <authorList>
            <person name="Huang C."/>
            <person name="Takami H."/>
            <person name="Hamasaki K."/>
        </authorList>
    </citation>
    <scope>NUCLEOTIDE SEQUENCE</scope>
    <source>
        <strain evidence="3">NT6N</strain>
    </source>
</reference>
<dbReference type="NCBIfam" id="TIGR00792">
    <property type="entry name" value="gph"/>
    <property type="match status" value="1"/>
</dbReference>
<evidence type="ECO:0000256" key="2">
    <source>
        <dbReference type="SAM" id="Phobius"/>
    </source>
</evidence>
<feature type="transmembrane region" description="Helical" evidence="2">
    <location>
        <begin position="281"/>
        <end position="300"/>
    </location>
</feature>
<sequence>MTKEKDDQKLGWTERIGFGLGDLASNLYFQMFNMFLLYYYTDVFGLQASVVANIFLFSRIWDAVNDPVMGIVADRTRTRWGNFRPYLLWLAVPYGAAGYLMFYSPDLSMTGKIVYAAVTYTVVGMVYTGINIPYSGLMAVISKSSAERARISSIRFIFAFLGGFIIVQFLPPLTSSLGGGDPVLGFRYTMGLFSVLATIMFLITFVTTKERVKPELQKQTKAQLMGDLKLLIRERAWLILAIAGILNLTAVAIKNGSNIFYFKYYVESPNFETEVSSFGGGGWIAMILGVMATGLLIKFFERRKLIIWLTIFGGIGMMAPYWIDPDLRITMPGLQTGAYTVFGLTMPSIQFVPENARWIYIMNLIGSFSAGPPVAIIWSMYTDVAAYIDWKHKRRITGLVVAAAVFSQKFGMAFGGWFAATLLGWFGFVANAVQTDDSKWAILLLFSLIPGILVVFQGAIIFLYPLTDDQVKNIEMDLAQRNLEKDEEDAKNGLTS</sequence>
<dbReference type="GO" id="GO:0006814">
    <property type="term" value="P:sodium ion transport"/>
    <property type="evidence" value="ECO:0007669"/>
    <property type="project" value="InterPro"/>
</dbReference>
<dbReference type="GO" id="GO:0015293">
    <property type="term" value="F:symporter activity"/>
    <property type="evidence" value="ECO:0007669"/>
    <property type="project" value="InterPro"/>
</dbReference>
<dbReference type="GO" id="GO:0005886">
    <property type="term" value="C:plasma membrane"/>
    <property type="evidence" value="ECO:0007669"/>
    <property type="project" value="TreeGrafter"/>
</dbReference>
<dbReference type="InterPro" id="IPR039672">
    <property type="entry name" value="MFS_2"/>
</dbReference>